<dbReference type="EC" id="2.3.1.15" evidence="3"/>
<protein>
    <recommendedName>
        <fullName evidence="4">Glycerol-3-phosphate acyltransferase</fullName>
        <ecNumber evidence="3">2.3.1.15</ecNumber>
    </recommendedName>
</protein>
<evidence type="ECO:0000256" key="3">
    <source>
        <dbReference type="ARBA" id="ARBA00013113"/>
    </source>
</evidence>
<keyword evidence="8" id="KW-0012">Acyltransferase</keyword>
<name>A0A9D7SE37_9BACT</name>
<evidence type="ECO:0000256" key="2">
    <source>
        <dbReference type="ARBA" id="ARBA00004765"/>
    </source>
</evidence>
<dbReference type="InterPro" id="IPR002123">
    <property type="entry name" value="Plipid/glycerol_acylTrfase"/>
</dbReference>
<dbReference type="AlphaFoldDB" id="A0A9D7SE37"/>
<reference evidence="8" key="1">
    <citation type="submission" date="2020-10" db="EMBL/GenBank/DDBJ databases">
        <title>Connecting structure to function with the recovery of over 1000 high-quality activated sludge metagenome-assembled genomes encoding full-length rRNA genes using long-read sequencing.</title>
        <authorList>
            <person name="Singleton C.M."/>
            <person name="Petriglieri F."/>
            <person name="Kristensen J.M."/>
            <person name="Kirkegaard R.H."/>
            <person name="Michaelsen T.Y."/>
            <person name="Andersen M.H."/>
            <person name="Karst S.M."/>
            <person name="Dueholm M.S."/>
            <person name="Nielsen P.H."/>
            <person name="Albertsen M."/>
        </authorList>
    </citation>
    <scope>NUCLEOTIDE SEQUENCE</scope>
    <source>
        <strain evidence="8">Skiv_18-Q3-R9-52_MAXAC.067</strain>
    </source>
</reference>
<keyword evidence="6" id="KW-1133">Transmembrane helix</keyword>
<comment type="pathway">
    <text evidence="2">Phospholipid metabolism; CDP-diacylglycerol biosynthesis; CDP-diacylglycerol from sn-glycerol 3-phosphate: step 1/3.</text>
</comment>
<dbReference type="Pfam" id="PF01553">
    <property type="entry name" value="Acyltransferase"/>
    <property type="match status" value="1"/>
</dbReference>
<dbReference type="GO" id="GO:0012505">
    <property type="term" value="C:endomembrane system"/>
    <property type="evidence" value="ECO:0007669"/>
    <property type="project" value="UniProtKB-SubCell"/>
</dbReference>
<evidence type="ECO:0000313" key="9">
    <source>
        <dbReference type="Proteomes" id="UP000886657"/>
    </source>
</evidence>
<organism evidence="8 9">
    <name type="scientific">Candidatus Geothrix skivensis</name>
    <dbReference type="NCBI Taxonomy" id="2954439"/>
    <lineage>
        <taxon>Bacteria</taxon>
        <taxon>Pseudomonadati</taxon>
        <taxon>Acidobacteriota</taxon>
        <taxon>Holophagae</taxon>
        <taxon>Holophagales</taxon>
        <taxon>Holophagaceae</taxon>
        <taxon>Geothrix</taxon>
    </lineage>
</organism>
<dbReference type="Pfam" id="PF19277">
    <property type="entry name" value="GPAT_C"/>
    <property type="match status" value="1"/>
</dbReference>
<feature type="domain" description="Phospholipid/glycerol acyltransferase" evidence="7">
    <location>
        <begin position="144"/>
        <end position="264"/>
    </location>
</feature>
<accession>A0A9D7SE37</accession>
<evidence type="ECO:0000256" key="4">
    <source>
        <dbReference type="ARBA" id="ARBA00013432"/>
    </source>
</evidence>
<keyword evidence="6" id="KW-0472">Membrane</keyword>
<evidence type="ECO:0000259" key="7">
    <source>
        <dbReference type="SMART" id="SM00563"/>
    </source>
</evidence>
<dbReference type="InterPro" id="IPR022284">
    <property type="entry name" value="GPAT/DHAPAT"/>
</dbReference>
<dbReference type="EMBL" id="JADKIO010000004">
    <property type="protein sequence ID" value="MBK9795156.1"/>
    <property type="molecule type" value="Genomic_DNA"/>
</dbReference>
<evidence type="ECO:0000256" key="5">
    <source>
        <dbReference type="ARBA" id="ARBA00048427"/>
    </source>
</evidence>
<evidence type="ECO:0000313" key="8">
    <source>
        <dbReference type="EMBL" id="MBK9795156.1"/>
    </source>
</evidence>
<comment type="subcellular location">
    <subcellularLocation>
        <location evidence="1">Endomembrane system</location>
        <topology evidence="1">Peripheral membrane protein</topology>
    </subcellularLocation>
</comment>
<evidence type="ECO:0000256" key="1">
    <source>
        <dbReference type="ARBA" id="ARBA00004184"/>
    </source>
</evidence>
<dbReference type="SUPFAM" id="SSF69593">
    <property type="entry name" value="Glycerol-3-phosphate (1)-acyltransferase"/>
    <property type="match status" value="1"/>
</dbReference>
<dbReference type="InterPro" id="IPR045520">
    <property type="entry name" value="GPAT/DHAPAT_C"/>
</dbReference>
<evidence type="ECO:0000256" key="6">
    <source>
        <dbReference type="SAM" id="Phobius"/>
    </source>
</evidence>
<feature type="transmembrane region" description="Helical" evidence="6">
    <location>
        <begin position="6"/>
        <end position="25"/>
    </location>
</feature>
<sequence>MIPGLGWWLLAVAGLGVLIPLRRASRRALRRWSWRHALRTRRELGFRLNSVTLTRKQRLKAELLTDPELRARIAALASESGREEASHLADVSLYLDEIIPNFNLITTYRYGKGLAGWLLRSCYRVRIGRSAEAALNRIPRDASVVYVMNHRSNADYLLVAFLLANRVSISYAVGEWARVWPLERLFRSFGSFFVRRRFRDPLYHAVLERYVQRAVAQGTTQGIFIEGGLSRDGRLQAPKLGLLDYMLRAGAKDLVFIPVGINYDRVVEDSNLVREALGKPRRTPLALIRRTSLWLLGLAWRGATRRFHRFGYAVANFGQPIYARSILEGADLRTLDWEARKPLLEAFGEALVRAVGTEVPITPVAAVAWVYRHMGEAPPGRTELRDRLLDVLAQAQDRGLPLYLPRGSFQRTFDVGLRVLLLRRILLVEEGRLVLPPHKAPLLDYYAHGVAHLLDPLGSH</sequence>
<dbReference type="SMART" id="SM00563">
    <property type="entry name" value="PlsC"/>
    <property type="match status" value="1"/>
</dbReference>
<comment type="catalytic activity">
    <reaction evidence="5">
        <text>sn-glycerol 3-phosphate + an acyl-CoA = a 1-acyl-sn-glycero-3-phosphate + CoA</text>
        <dbReference type="Rhea" id="RHEA:15325"/>
        <dbReference type="ChEBI" id="CHEBI:57287"/>
        <dbReference type="ChEBI" id="CHEBI:57597"/>
        <dbReference type="ChEBI" id="CHEBI:57970"/>
        <dbReference type="ChEBI" id="CHEBI:58342"/>
        <dbReference type="EC" id="2.3.1.15"/>
    </reaction>
</comment>
<keyword evidence="6" id="KW-0812">Transmembrane</keyword>
<dbReference type="Proteomes" id="UP000886657">
    <property type="component" value="Unassembled WGS sequence"/>
</dbReference>
<gene>
    <name evidence="8" type="ORF">IPP58_01420</name>
</gene>
<dbReference type="PANTHER" id="PTHR12563:SF17">
    <property type="entry name" value="DIHYDROXYACETONE PHOSPHATE ACYLTRANSFERASE"/>
    <property type="match status" value="1"/>
</dbReference>
<proteinExistence type="predicted"/>
<dbReference type="GO" id="GO:0004366">
    <property type="term" value="F:glycerol-3-phosphate O-acyltransferase activity"/>
    <property type="evidence" value="ECO:0007669"/>
    <property type="project" value="UniProtKB-EC"/>
</dbReference>
<dbReference type="PANTHER" id="PTHR12563">
    <property type="entry name" value="GLYCEROL-3-PHOSPHATE ACYLTRANSFERASE"/>
    <property type="match status" value="1"/>
</dbReference>
<dbReference type="GO" id="GO:0006629">
    <property type="term" value="P:lipid metabolic process"/>
    <property type="evidence" value="ECO:0007669"/>
    <property type="project" value="InterPro"/>
</dbReference>
<comment type="caution">
    <text evidence="8">The sequence shown here is derived from an EMBL/GenBank/DDBJ whole genome shotgun (WGS) entry which is preliminary data.</text>
</comment>
<keyword evidence="8" id="KW-0808">Transferase</keyword>